<protein>
    <recommendedName>
        <fullName evidence="4">Lipoprotein</fullName>
    </recommendedName>
</protein>
<keyword evidence="1" id="KW-0732">Signal</keyword>
<gene>
    <name evidence="2" type="ORF">B0X71_10560</name>
</gene>
<organism evidence="2 3">
    <name type="scientific">Planococcus lenghuensis</name>
    <dbReference type="NCBI Taxonomy" id="2213202"/>
    <lineage>
        <taxon>Bacteria</taxon>
        <taxon>Bacillati</taxon>
        <taxon>Bacillota</taxon>
        <taxon>Bacilli</taxon>
        <taxon>Bacillales</taxon>
        <taxon>Caryophanaceae</taxon>
        <taxon>Planococcus</taxon>
    </lineage>
</organism>
<accession>A0A1Q2KZ55</accession>
<evidence type="ECO:0000313" key="2">
    <source>
        <dbReference type="EMBL" id="AQQ53471.1"/>
    </source>
</evidence>
<evidence type="ECO:0008006" key="4">
    <source>
        <dbReference type="Google" id="ProtNLM"/>
    </source>
</evidence>
<evidence type="ECO:0000313" key="3">
    <source>
        <dbReference type="Proteomes" id="UP000188184"/>
    </source>
</evidence>
<dbReference type="AlphaFoldDB" id="A0A1Q2KZ55"/>
<sequence>MRFRMIMILSVMAILGGCSGEAEVFNDENIRFAITDAKSNGGLSSHTIKISNKTGFELQNLSLELRVPTAEGNSEKFNEVVLRVPEEFTIDSGETKKFRFLDTDIGDVGHTDLEELIIELNGNASKGNTETPFGIVGSLLALSGSP</sequence>
<dbReference type="Proteomes" id="UP000188184">
    <property type="component" value="Chromosome"/>
</dbReference>
<keyword evidence="3" id="KW-1185">Reference proteome</keyword>
<feature type="signal peptide" evidence="1">
    <location>
        <begin position="1"/>
        <end position="22"/>
    </location>
</feature>
<proteinExistence type="predicted"/>
<name>A0A1Q2KZ55_9BACL</name>
<dbReference type="RefSeq" id="WP_077589369.1">
    <property type="nucleotide sequence ID" value="NZ_CP019640.1"/>
</dbReference>
<evidence type="ECO:0000256" key="1">
    <source>
        <dbReference type="SAM" id="SignalP"/>
    </source>
</evidence>
<dbReference type="EMBL" id="CP019640">
    <property type="protein sequence ID" value="AQQ53471.1"/>
    <property type="molecule type" value="Genomic_DNA"/>
</dbReference>
<feature type="chain" id="PRO_5039123167" description="Lipoprotein" evidence="1">
    <location>
        <begin position="23"/>
        <end position="146"/>
    </location>
</feature>
<dbReference type="KEGG" id="pmar:B0X71_10560"/>
<dbReference type="PROSITE" id="PS51257">
    <property type="entry name" value="PROKAR_LIPOPROTEIN"/>
    <property type="match status" value="1"/>
</dbReference>
<reference evidence="2 3" key="1">
    <citation type="submission" date="2017-02" db="EMBL/GenBank/DDBJ databases">
        <title>The complete genomic sequence of a novel cold adapted crude oil-degrading bacterium Planococcus qaidamina Y42.</title>
        <authorList>
            <person name="Yang R."/>
        </authorList>
    </citation>
    <scope>NUCLEOTIDE SEQUENCE [LARGE SCALE GENOMIC DNA]</scope>
    <source>
        <strain evidence="2 3">Y42</strain>
    </source>
</reference>
<dbReference type="OrthoDB" id="2968247at2"/>